<protein>
    <submittedName>
        <fullName evidence="1">Uncharacterized protein</fullName>
    </submittedName>
</protein>
<evidence type="ECO:0000313" key="1">
    <source>
        <dbReference type="EMBL" id="HCK29752.1"/>
    </source>
</evidence>
<accession>A0A3D2SLS6</accession>
<comment type="caution">
    <text evidence="1">The sequence shown here is derived from an EMBL/GenBank/DDBJ whole genome shotgun (WGS) entry which is preliminary data.</text>
</comment>
<dbReference type="AlphaFoldDB" id="A0A3D2SLS6"/>
<dbReference type="Proteomes" id="UP000263596">
    <property type="component" value="Unassembled WGS sequence"/>
</dbReference>
<sequence length="69" mass="7670">MTGVDPSTKYEKPRQDVGVFLLSYDFNCSLTLQDLMLWYISMIHILVSGGNYGNCESISNWSQSSGSLA</sequence>
<name>A0A3D2SLS6_9GAMM</name>
<proteinExistence type="predicted"/>
<gene>
    <name evidence="1" type="ORF">DHW29_05880</name>
</gene>
<organism evidence="1 2">
    <name type="scientific">Acinetobacter ursingii</name>
    <dbReference type="NCBI Taxonomy" id="108980"/>
    <lineage>
        <taxon>Bacteria</taxon>
        <taxon>Pseudomonadati</taxon>
        <taxon>Pseudomonadota</taxon>
        <taxon>Gammaproteobacteria</taxon>
        <taxon>Moraxellales</taxon>
        <taxon>Moraxellaceae</taxon>
        <taxon>Acinetobacter</taxon>
    </lineage>
</organism>
<evidence type="ECO:0000313" key="2">
    <source>
        <dbReference type="Proteomes" id="UP000263596"/>
    </source>
</evidence>
<dbReference type="EMBL" id="DPVE01000110">
    <property type="protein sequence ID" value="HCK29752.1"/>
    <property type="molecule type" value="Genomic_DNA"/>
</dbReference>
<reference evidence="1 2" key="1">
    <citation type="journal article" date="2018" name="Nat. Biotechnol.">
        <title>A standardized bacterial taxonomy based on genome phylogeny substantially revises the tree of life.</title>
        <authorList>
            <person name="Parks D.H."/>
            <person name="Chuvochina M."/>
            <person name="Waite D.W."/>
            <person name="Rinke C."/>
            <person name="Skarshewski A."/>
            <person name="Chaumeil P.A."/>
            <person name="Hugenholtz P."/>
        </authorList>
    </citation>
    <scope>NUCLEOTIDE SEQUENCE [LARGE SCALE GENOMIC DNA]</scope>
    <source>
        <strain evidence="1">UBA9669</strain>
    </source>
</reference>